<dbReference type="PANTHER" id="PTHR21261:SF15">
    <property type="entry name" value="BEATEN PATH IIIA, ISOFORM D-RELATED"/>
    <property type="match status" value="1"/>
</dbReference>
<reference evidence="3" key="1">
    <citation type="submission" date="2021-01" db="UniProtKB">
        <authorList>
            <consortium name="EnsemblMetazoa"/>
        </authorList>
    </citation>
    <scope>IDENTIFICATION</scope>
</reference>
<dbReference type="Proteomes" id="UP000594260">
    <property type="component" value="Unplaced"/>
</dbReference>
<dbReference type="Gene3D" id="2.60.40.10">
    <property type="entry name" value="Immunoglobulins"/>
    <property type="match status" value="1"/>
</dbReference>
<evidence type="ECO:0000313" key="3">
    <source>
        <dbReference type="EnsemblMetazoa" id="XP_022664425"/>
    </source>
</evidence>
<dbReference type="InParanoid" id="A0A7M7MHV6"/>
<evidence type="ECO:0000313" key="4">
    <source>
        <dbReference type="Proteomes" id="UP000594260"/>
    </source>
</evidence>
<feature type="signal peptide" evidence="1">
    <location>
        <begin position="1"/>
        <end position="30"/>
    </location>
</feature>
<dbReference type="RefSeq" id="XP_022664424.1">
    <property type="nucleotide sequence ID" value="XM_022808689.1"/>
</dbReference>
<protein>
    <recommendedName>
        <fullName evidence="2">Ig-like domain-containing protein</fullName>
    </recommendedName>
</protein>
<dbReference type="KEGG" id="vde:111251752"/>
<dbReference type="EnsemblMetazoa" id="XM_022808690">
    <property type="protein sequence ID" value="XP_022664425"/>
    <property type="gene ID" value="LOC111251752"/>
</dbReference>
<dbReference type="PANTHER" id="PTHR21261">
    <property type="entry name" value="BEAT PROTEIN"/>
    <property type="match status" value="1"/>
</dbReference>
<dbReference type="EnsemblMetazoa" id="XM_022808689">
    <property type="protein sequence ID" value="XP_022664424"/>
    <property type="gene ID" value="LOC111251752"/>
</dbReference>
<dbReference type="PROSITE" id="PS50835">
    <property type="entry name" value="IG_LIKE"/>
    <property type="match status" value="1"/>
</dbReference>
<dbReference type="SUPFAM" id="SSF48726">
    <property type="entry name" value="Immunoglobulin"/>
    <property type="match status" value="2"/>
</dbReference>
<evidence type="ECO:0000259" key="2">
    <source>
        <dbReference type="PROSITE" id="PS50835"/>
    </source>
</evidence>
<evidence type="ECO:0000256" key="1">
    <source>
        <dbReference type="SAM" id="SignalP"/>
    </source>
</evidence>
<accession>A0A7M7MHV6</accession>
<proteinExistence type="predicted"/>
<dbReference type="InterPro" id="IPR007110">
    <property type="entry name" value="Ig-like_dom"/>
</dbReference>
<keyword evidence="1" id="KW-0732">Signal</keyword>
<keyword evidence="4" id="KW-1185">Reference proteome</keyword>
<feature type="domain" description="Ig-like" evidence="2">
    <location>
        <begin position="26"/>
        <end position="143"/>
    </location>
</feature>
<name>A0A7M7MHV6_VARDE</name>
<dbReference type="InterPro" id="IPR036179">
    <property type="entry name" value="Ig-like_dom_sf"/>
</dbReference>
<dbReference type="OrthoDB" id="10015491at2759"/>
<feature type="chain" id="PRO_5033597212" description="Ig-like domain-containing protein" evidence="1">
    <location>
        <begin position="31"/>
        <end position="442"/>
    </location>
</feature>
<dbReference type="OMA" id="WFINEDK"/>
<dbReference type="InterPro" id="IPR013783">
    <property type="entry name" value="Ig-like_fold"/>
</dbReference>
<dbReference type="GeneID" id="111251752"/>
<dbReference type="AlphaFoldDB" id="A0A7M7MHV6"/>
<sequence>MMKKPQRRLLASLTAATLILALAVAPGSQGLPLRLTHLSVPSVVVAGEGTWLNCSYDQGDDVIYSLKWYKDNVEILGYMPFDEPVKIKSYNLTGVYIDLERSRPNPANIYLSHTDRYSEGRYRCEVSGESPSFNTARAHKDMTVVAIPSNGLILSGVLERRAYEIGDLVNVSCSYGPSKPNASLDWFINEIKMPAGAEHILESYSMDTEGRSLITKTLTFTLTPSHLWRGEMKLRCNSLIRVEFNVSSEEIKLKNKGTHVETSASLDGPIVTGLQKSYRYPSDHVKLSCRTETYLNSDRSPVRLMWLLNEKEITGSKLVYTTQKMQDNTTHTFHELSLRLNDPAFPMIGKGQDTKLRCVSTEEIEFSQNAVRVLRLREHYSSGASSDSALALQNHENRILSFLAAAYYTFVSTPHSAGSRPSSCIAITVTVVLLVSAFCRSL</sequence>
<organism evidence="3 4">
    <name type="scientific">Varroa destructor</name>
    <name type="common">Honeybee mite</name>
    <dbReference type="NCBI Taxonomy" id="109461"/>
    <lineage>
        <taxon>Eukaryota</taxon>
        <taxon>Metazoa</taxon>
        <taxon>Ecdysozoa</taxon>
        <taxon>Arthropoda</taxon>
        <taxon>Chelicerata</taxon>
        <taxon>Arachnida</taxon>
        <taxon>Acari</taxon>
        <taxon>Parasitiformes</taxon>
        <taxon>Mesostigmata</taxon>
        <taxon>Gamasina</taxon>
        <taxon>Dermanyssoidea</taxon>
        <taxon>Varroidae</taxon>
        <taxon>Varroa</taxon>
    </lineage>
</organism>
<dbReference type="RefSeq" id="XP_022664425.1">
    <property type="nucleotide sequence ID" value="XM_022808690.1"/>
</dbReference>